<keyword evidence="2" id="KW-1185">Reference proteome</keyword>
<reference evidence="1 2" key="2">
    <citation type="submission" date="2009-02" db="EMBL/GenBank/DDBJ databases">
        <title>Draft genome sequence of Clostridium methylpentosum (DSM 5476).</title>
        <authorList>
            <person name="Sudarsanam P."/>
            <person name="Ley R."/>
            <person name="Guruge J."/>
            <person name="Turnbaugh P.J."/>
            <person name="Mahowald M."/>
            <person name="Liep D."/>
            <person name="Gordon J."/>
        </authorList>
    </citation>
    <scope>NUCLEOTIDE SEQUENCE [LARGE SCALE GENOMIC DNA]</scope>
    <source>
        <strain evidence="1 2">DSM 5476</strain>
    </source>
</reference>
<evidence type="ECO:0000313" key="1">
    <source>
        <dbReference type="EMBL" id="EEG28677.1"/>
    </source>
</evidence>
<evidence type="ECO:0000313" key="2">
    <source>
        <dbReference type="Proteomes" id="UP000003340"/>
    </source>
</evidence>
<dbReference type="Proteomes" id="UP000003340">
    <property type="component" value="Unassembled WGS sequence"/>
</dbReference>
<accession>C0EIN1</accession>
<dbReference type="EMBL" id="ACEC01000128">
    <property type="protein sequence ID" value="EEG28677.1"/>
    <property type="molecule type" value="Genomic_DNA"/>
</dbReference>
<proteinExistence type="predicted"/>
<organism evidence="1 2">
    <name type="scientific">[Clostridium] methylpentosum DSM 5476</name>
    <dbReference type="NCBI Taxonomy" id="537013"/>
    <lineage>
        <taxon>Bacteria</taxon>
        <taxon>Bacillati</taxon>
        <taxon>Bacillota</taxon>
        <taxon>Clostridia</taxon>
        <taxon>Eubacteriales</taxon>
        <taxon>Oscillospiraceae</taxon>
        <taxon>Oscillospiraceae incertae sedis</taxon>
    </lineage>
</organism>
<dbReference type="AlphaFoldDB" id="C0EIN1"/>
<dbReference type="HOGENOM" id="CLU_3307469_0_0_9"/>
<sequence>MVLIHSFSQWSTEEYLVFRKTESCETENHLLCGWSKKWL</sequence>
<protein>
    <submittedName>
        <fullName evidence="1">Uncharacterized protein</fullName>
    </submittedName>
</protein>
<gene>
    <name evidence="1" type="ORF">CLOSTMETH_03726</name>
</gene>
<name>C0EIN1_9FIRM</name>
<reference evidence="1 2" key="1">
    <citation type="submission" date="2009-01" db="EMBL/GenBank/DDBJ databases">
        <authorList>
            <person name="Fulton L."/>
            <person name="Clifton S."/>
            <person name="Fulton B."/>
            <person name="Xu J."/>
            <person name="Minx P."/>
            <person name="Pepin K.H."/>
            <person name="Johnson M."/>
            <person name="Bhonagiri V."/>
            <person name="Nash W.E."/>
            <person name="Mardis E.R."/>
            <person name="Wilson R.K."/>
        </authorList>
    </citation>
    <scope>NUCLEOTIDE SEQUENCE [LARGE SCALE GENOMIC DNA]</scope>
    <source>
        <strain evidence="1 2">DSM 5476</strain>
    </source>
</reference>
<comment type="caution">
    <text evidence="1">The sequence shown here is derived from an EMBL/GenBank/DDBJ whole genome shotgun (WGS) entry which is preliminary data.</text>
</comment>